<keyword evidence="4" id="KW-0731">Sigma factor</keyword>
<dbReference type="SUPFAM" id="SSF88946">
    <property type="entry name" value="Sigma2 domain of RNA polymerase sigma factors"/>
    <property type="match status" value="1"/>
</dbReference>
<dbReference type="SUPFAM" id="SSF46894">
    <property type="entry name" value="C-terminal effector domain of the bipartite response regulators"/>
    <property type="match status" value="1"/>
</dbReference>
<keyword evidence="3" id="KW-0805">Transcription regulation</keyword>
<dbReference type="InterPro" id="IPR039425">
    <property type="entry name" value="RNA_pol_sigma-70-like"/>
</dbReference>
<dbReference type="NCBIfam" id="TIGR02937">
    <property type="entry name" value="sigma70-ECF"/>
    <property type="match status" value="1"/>
</dbReference>
<dbReference type="Pfam" id="PF04542">
    <property type="entry name" value="Sigma70_r2"/>
    <property type="match status" value="1"/>
</dbReference>
<organism evidence="8 9">
    <name type="scientific">Mucilaginibacter segetis</name>
    <dbReference type="NCBI Taxonomy" id="2793071"/>
    <lineage>
        <taxon>Bacteria</taxon>
        <taxon>Pseudomonadati</taxon>
        <taxon>Bacteroidota</taxon>
        <taxon>Sphingobacteriia</taxon>
        <taxon>Sphingobacteriales</taxon>
        <taxon>Sphingobacteriaceae</taxon>
        <taxon>Mucilaginibacter</taxon>
    </lineage>
</organism>
<dbReference type="InterPro" id="IPR007627">
    <property type="entry name" value="RNA_pol_sigma70_r2"/>
</dbReference>
<comment type="function">
    <text evidence="6">Sigma factors are initiation factors that promote the attachment of RNA polymerase to specific initiation sites and are then released. Sigma-S contributes to the protection against external stress, thus playing a role in cellular fitness and survival.</text>
</comment>
<dbReference type="GO" id="GO:0003677">
    <property type="term" value="F:DNA binding"/>
    <property type="evidence" value="ECO:0007669"/>
    <property type="project" value="InterPro"/>
</dbReference>
<dbReference type="Gene3D" id="1.10.10.10">
    <property type="entry name" value="Winged helix-like DNA-binding domain superfamily/Winged helix DNA-binding domain"/>
    <property type="match status" value="1"/>
</dbReference>
<name>A0A934PQW0_9SPHI</name>
<dbReference type="InterPro" id="IPR014284">
    <property type="entry name" value="RNA_pol_sigma-70_dom"/>
</dbReference>
<comment type="caution">
    <text evidence="8">The sequence shown here is derived from an EMBL/GenBank/DDBJ whole genome shotgun (WGS) entry which is preliminary data.</text>
</comment>
<evidence type="ECO:0000256" key="5">
    <source>
        <dbReference type="ARBA" id="ARBA00023163"/>
    </source>
</evidence>
<evidence type="ECO:0000256" key="4">
    <source>
        <dbReference type="ARBA" id="ARBA00023082"/>
    </source>
</evidence>
<accession>A0A934PQW0</accession>
<dbReference type="InterPro" id="IPR013325">
    <property type="entry name" value="RNA_pol_sigma_r2"/>
</dbReference>
<sequence length="197" mass="22884">MESLTDKELLTQIRHDDHDAFDILFDRYWQQLFKSACARLDDNDTAQDIVQEIFIKLWQRRASLNIDGPLENYLHSAVRLSVISHYRSKKVTVVQLDDALERINLLEDSIGSLTDYLELEKTLQLTVDGMPDMLKKVYQLRSENHSVKAIAVELGLADQTVKNYITEVSRRLRITIAEKYPEKHLTYIALIVAMLHK</sequence>
<protein>
    <recommendedName>
        <fullName evidence="2">RNA polymerase sigma factor SigS</fullName>
    </recommendedName>
</protein>
<evidence type="ECO:0000256" key="6">
    <source>
        <dbReference type="ARBA" id="ARBA00024701"/>
    </source>
</evidence>
<evidence type="ECO:0000256" key="3">
    <source>
        <dbReference type="ARBA" id="ARBA00023015"/>
    </source>
</evidence>
<dbReference type="RefSeq" id="WP_200064281.1">
    <property type="nucleotide sequence ID" value="NZ_JAEHFW010000001.1"/>
</dbReference>
<dbReference type="EMBL" id="JAEHFW010000001">
    <property type="protein sequence ID" value="MBK0378464.1"/>
    <property type="molecule type" value="Genomic_DNA"/>
</dbReference>
<keyword evidence="9" id="KW-1185">Reference proteome</keyword>
<comment type="similarity">
    <text evidence="1">Belongs to the sigma-70 factor family.</text>
</comment>
<dbReference type="InterPro" id="IPR036388">
    <property type="entry name" value="WH-like_DNA-bd_sf"/>
</dbReference>
<evidence type="ECO:0000313" key="8">
    <source>
        <dbReference type="EMBL" id="MBK0378464.1"/>
    </source>
</evidence>
<dbReference type="PANTHER" id="PTHR43133">
    <property type="entry name" value="RNA POLYMERASE ECF-TYPE SIGMA FACTO"/>
    <property type="match status" value="1"/>
</dbReference>
<proteinExistence type="inferred from homology"/>
<dbReference type="AlphaFoldDB" id="A0A934PQW0"/>
<dbReference type="Gene3D" id="1.10.1740.10">
    <property type="match status" value="1"/>
</dbReference>
<reference evidence="8" key="1">
    <citation type="submission" date="2020-12" db="EMBL/GenBank/DDBJ databases">
        <title>Bacterial novel species Mucilaginibacter sp. SD-g isolated from soil.</title>
        <authorList>
            <person name="Jung H.-Y."/>
        </authorList>
    </citation>
    <scope>NUCLEOTIDE SEQUENCE</scope>
    <source>
        <strain evidence="8">SD-g</strain>
    </source>
</reference>
<evidence type="ECO:0000259" key="7">
    <source>
        <dbReference type="Pfam" id="PF04542"/>
    </source>
</evidence>
<dbReference type="InterPro" id="IPR016032">
    <property type="entry name" value="Sig_transdc_resp-reg_C-effctor"/>
</dbReference>
<evidence type="ECO:0000256" key="2">
    <source>
        <dbReference type="ARBA" id="ARBA00021245"/>
    </source>
</evidence>
<dbReference type="GO" id="GO:0016987">
    <property type="term" value="F:sigma factor activity"/>
    <property type="evidence" value="ECO:0007669"/>
    <property type="project" value="UniProtKB-KW"/>
</dbReference>
<dbReference type="GO" id="GO:0006352">
    <property type="term" value="P:DNA-templated transcription initiation"/>
    <property type="evidence" value="ECO:0007669"/>
    <property type="project" value="InterPro"/>
</dbReference>
<dbReference type="PANTHER" id="PTHR43133:SF46">
    <property type="entry name" value="RNA POLYMERASE SIGMA-70 FACTOR ECF SUBFAMILY"/>
    <property type="match status" value="1"/>
</dbReference>
<keyword evidence="5" id="KW-0804">Transcription</keyword>
<dbReference type="Proteomes" id="UP000613193">
    <property type="component" value="Unassembled WGS sequence"/>
</dbReference>
<evidence type="ECO:0000313" key="9">
    <source>
        <dbReference type="Proteomes" id="UP000613193"/>
    </source>
</evidence>
<gene>
    <name evidence="8" type="ORF">I5M19_04045</name>
</gene>
<evidence type="ECO:0000256" key="1">
    <source>
        <dbReference type="ARBA" id="ARBA00007788"/>
    </source>
</evidence>
<feature type="domain" description="RNA polymerase sigma-70 region 2" evidence="7">
    <location>
        <begin position="24"/>
        <end position="90"/>
    </location>
</feature>